<dbReference type="AlphaFoldDB" id="A0AAX4K895"/>
<dbReference type="GO" id="GO:0046872">
    <property type="term" value="F:metal ion binding"/>
    <property type="evidence" value="ECO:0007669"/>
    <property type="project" value="InterPro"/>
</dbReference>
<keyword evidence="4" id="KW-1185">Reference proteome</keyword>
<dbReference type="SUPFAM" id="SSF54719">
    <property type="entry name" value="Fe,Mn superoxide dismutase (SOD), C-terminal domain"/>
    <property type="match status" value="1"/>
</dbReference>
<evidence type="ECO:0000313" key="3">
    <source>
        <dbReference type="EMBL" id="WWC93060.1"/>
    </source>
</evidence>
<evidence type="ECO:0000259" key="2">
    <source>
        <dbReference type="Pfam" id="PF02777"/>
    </source>
</evidence>
<dbReference type="Gene3D" id="3.55.40.20">
    <property type="entry name" value="Iron/manganese superoxide dismutase, C-terminal domain"/>
    <property type="match status" value="1"/>
</dbReference>
<feature type="domain" description="Manganese/iron superoxide dismutase C-terminal" evidence="2">
    <location>
        <begin position="258"/>
        <end position="310"/>
    </location>
</feature>
<dbReference type="InterPro" id="IPR036314">
    <property type="entry name" value="SOD_C_sf"/>
</dbReference>
<dbReference type="RefSeq" id="XP_066079822.1">
    <property type="nucleotide sequence ID" value="XM_066223725.1"/>
</dbReference>
<evidence type="ECO:0000256" key="1">
    <source>
        <dbReference type="SAM" id="MobiDB-lite"/>
    </source>
</evidence>
<dbReference type="PANTHER" id="PTHR42769">
    <property type="entry name" value="SUPEROXIDE DISMUTASE"/>
    <property type="match status" value="1"/>
</dbReference>
<feature type="region of interest" description="Disordered" evidence="1">
    <location>
        <begin position="204"/>
        <end position="261"/>
    </location>
</feature>
<name>A0AAX4K895_9TREE</name>
<organism evidence="3 4">
    <name type="scientific">Kwoniella dendrophila CBS 6074</name>
    <dbReference type="NCBI Taxonomy" id="1295534"/>
    <lineage>
        <taxon>Eukaryota</taxon>
        <taxon>Fungi</taxon>
        <taxon>Dikarya</taxon>
        <taxon>Basidiomycota</taxon>
        <taxon>Agaricomycotina</taxon>
        <taxon>Tremellomycetes</taxon>
        <taxon>Tremellales</taxon>
        <taxon>Cryptococcaceae</taxon>
        <taxon>Kwoniella</taxon>
    </lineage>
</organism>
<dbReference type="Pfam" id="PF02777">
    <property type="entry name" value="Sod_Fe_C"/>
    <property type="match status" value="1"/>
</dbReference>
<proteinExistence type="predicted"/>
<dbReference type="InterPro" id="IPR019832">
    <property type="entry name" value="Mn/Fe_SOD_C"/>
</dbReference>
<feature type="compositionally biased region" description="Polar residues" evidence="1">
    <location>
        <begin position="246"/>
        <end position="261"/>
    </location>
</feature>
<dbReference type="PANTHER" id="PTHR42769:SF3">
    <property type="entry name" value="SUPEROXIDE DISMUTASE [FE] 2, CHLOROPLASTIC"/>
    <property type="match status" value="1"/>
</dbReference>
<dbReference type="EMBL" id="CP144108">
    <property type="protein sequence ID" value="WWC93060.1"/>
    <property type="molecule type" value="Genomic_DNA"/>
</dbReference>
<dbReference type="GO" id="GO:0004784">
    <property type="term" value="F:superoxide dismutase activity"/>
    <property type="evidence" value="ECO:0007669"/>
    <property type="project" value="InterPro"/>
</dbReference>
<dbReference type="Proteomes" id="UP001355207">
    <property type="component" value="Chromosome 11"/>
</dbReference>
<gene>
    <name evidence="3" type="ORF">L201_008024</name>
</gene>
<evidence type="ECO:0000313" key="4">
    <source>
        <dbReference type="Proteomes" id="UP001355207"/>
    </source>
</evidence>
<protein>
    <recommendedName>
        <fullName evidence="2">Manganese/iron superoxide dismutase C-terminal domain-containing protein</fullName>
    </recommendedName>
</protein>
<reference evidence="3 4" key="1">
    <citation type="submission" date="2024-01" db="EMBL/GenBank/DDBJ databases">
        <title>Comparative genomics of Cryptococcus and Kwoniella reveals pathogenesis evolution and contrasting modes of karyotype evolution via chromosome fusion or intercentromeric recombination.</title>
        <authorList>
            <person name="Coelho M.A."/>
            <person name="David-Palma M."/>
            <person name="Shea T."/>
            <person name="Bowers K."/>
            <person name="McGinley-Smith S."/>
            <person name="Mohammad A.W."/>
            <person name="Gnirke A."/>
            <person name="Yurkov A.M."/>
            <person name="Nowrousian M."/>
            <person name="Sun S."/>
            <person name="Cuomo C.A."/>
            <person name="Heitman J."/>
        </authorList>
    </citation>
    <scope>NUCLEOTIDE SEQUENCE [LARGE SCALE GENOMIC DNA]</scope>
    <source>
        <strain evidence="3 4">CBS 6074</strain>
    </source>
</reference>
<dbReference type="GeneID" id="91098692"/>
<accession>A0AAX4K895</accession>
<sequence>MSRSSTSSSLLRSALSQVSSKPLKTTIPITQTRSLLNAASKSSGINTKSIDYRILQGINGFLPKDNFDRLQEFQLGLWSRLQGEVNNNPALTETKQKWDKYGLDMTDLLSSTARDKDLTLAYNYAALLLNNSFFLEGLTADNNQSVPSEFRDLKEKLEAYAEGIVGGGWLWIVRCGTSSSDLDIIPTFASGTLLVTQRSQRGRESNLSLFAEPPTSGSESIESSESSKEEISENQQQQQQPPPLNKKSTNPSRSLFSNSDSKLNYPTPLAVLNLYEHAYLTKDNQYGIWDKKQYVNDWWKSLDWRKIQKRNSEV</sequence>